<dbReference type="EMBL" id="GBXM01097206">
    <property type="protein sequence ID" value="JAH11371.1"/>
    <property type="molecule type" value="Transcribed_RNA"/>
</dbReference>
<sequence length="33" mass="3541">MQPCAIIIAQPPCVIMVFAGQKTFGGPPNNHME</sequence>
<proteinExistence type="predicted"/>
<organism evidence="1">
    <name type="scientific">Anguilla anguilla</name>
    <name type="common">European freshwater eel</name>
    <name type="synonym">Muraena anguilla</name>
    <dbReference type="NCBI Taxonomy" id="7936"/>
    <lineage>
        <taxon>Eukaryota</taxon>
        <taxon>Metazoa</taxon>
        <taxon>Chordata</taxon>
        <taxon>Craniata</taxon>
        <taxon>Vertebrata</taxon>
        <taxon>Euteleostomi</taxon>
        <taxon>Actinopterygii</taxon>
        <taxon>Neopterygii</taxon>
        <taxon>Teleostei</taxon>
        <taxon>Anguilliformes</taxon>
        <taxon>Anguillidae</taxon>
        <taxon>Anguilla</taxon>
    </lineage>
</organism>
<evidence type="ECO:0000313" key="1">
    <source>
        <dbReference type="EMBL" id="JAH11371.1"/>
    </source>
</evidence>
<reference evidence="1" key="2">
    <citation type="journal article" date="2015" name="Fish Shellfish Immunol.">
        <title>Early steps in the European eel (Anguilla anguilla)-Vibrio vulnificus interaction in the gills: Role of the RtxA13 toxin.</title>
        <authorList>
            <person name="Callol A."/>
            <person name="Pajuelo D."/>
            <person name="Ebbesson L."/>
            <person name="Teles M."/>
            <person name="MacKenzie S."/>
            <person name="Amaro C."/>
        </authorList>
    </citation>
    <scope>NUCLEOTIDE SEQUENCE</scope>
</reference>
<dbReference type="AlphaFoldDB" id="A0A0E9Q3B4"/>
<accession>A0A0E9Q3B4</accession>
<protein>
    <submittedName>
        <fullName evidence="1">Uncharacterized protein</fullName>
    </submittedName>
</protein>
<reference evidence="1" key="1">
    <citation type="submission" date="2014-11" db="EMBL/GenBank/DDBJ databases">
        <authorList>
            <person name="Amaro Gonzalez C."/>
        </authorList>
    </citation>
    <scope>NUCLEOTIDE SEQUENCE</scope>
</reference>
<name>A0A0E9Q3B4_ANGAN</name>